<dbReference type="InterPro" id="IPR001226">
    <property type="entry name" value="Flavodoxin_CS"/>
</dbReference>
<dbReference type="Gene3D" id="3.40.50.1780">
    <property type="match status" value="1"/>
</dbReference>
<name>D8MAN7_BLAHO</name>
<dbReference type="InterPro" id="IPR013352">
    <property type="entry name" value="Fe_hydrogenase_subset"/>
</dbReference>
<dbReference type="EMBL" id="FN668690">
    <property type="protein sequence ID" value="CBK25126.2"/>
    <property type="molecule type" value="Genomic_DNA"/>
</dbReference>
<dbReference type="InterPro" id="IPR036991">
    <property type="entry name" value="Fe_hydrogenase_ssu_sf"/>
</dbReference>
<dbReference type="AlphaFoldDB" id="D8MAN7"/>
<dbReference type="RefSeq" id="XP_012899174.1">
    <property type="nucleotide sequence ID" value="XM_013043720.1"/>
</dbReference>
<dbReference type="Pfam" id="PF02906">
    <property type="entry name" value="Fe_hyd_lg_C"/>
    <property type="match status" value="1"/>
</dbReference>
<sequence length="759" mass="83219">MLSALSSFAVRRSFLAAASCRSFAAAAQGNLVTLKINGNEYKVPEGMTVLEACQSQGINIPFVCHHPRLKPLGKCRVCVVEIRGDEFPIQTSCTTKVAEGMDIWTNSPKARSASNEALKTLMTTTTITSKFQTPEMKEVLTESCDDSYALHRDMSLCIDCKRCARACSELQGMDVLVNNPLDGGFPVVPTGHHLLKDTECISCGQCNVLCPTGAITEQSHIPRVKAAMRAGKVMVLQTAPATRVAFGENFGREPGEVTTGKMVACAKALGFQYVFDTNFGADMTIMEEGTELLERIKNKGPFPMFTSCCPGWVNMAEKCYPELIPNLSSCRSPHMMLGSCVKTYWAKKMNLKPEDIYLVSLMPCTAKKDEIERRQMWLNETTPTVDAVLTTKELGDFCKQENLTDWDSFAEMDFDSPMGICTGAGDIFGVSGGVMEAALRTAYELQTGKPLEKITVDEARGLDGTKRFSVDMNGTKVNCAVVHSKYARELMENIKAGKEDLQFVEVMACPGGCISGGGQPHSNRADTMDKRMNAIYSIDAGKKLRKSHENPDIQTIYKEFFEKPGSHVAHELLHTTYAAQSVRARDEKVEEPAAAEGGAGDADVGEDGVTIIYGSQTGTTAKAAKQLQAKFKEAGIASAVIPMNKFDVEQLPEKKKVVLMTCTYGSGEFPDMATDFWEALSSEDLDDDFLEDVKFGVFGLGSKAFKMFCECAHQLDERMEELGAERLVDCGEGNEKDPQQYKTAFEPWSKEAVEAFKEN</sequence>
<dbReference type="SUPFAM" id="SSF54862">
    <property type="entry name" value="4Fe-4S ferredoxins"/>
    <property type="match status" value="1"/>
</dbReference>
<dbReference type="Pfam" id="PF13510">
    <property type="entry name" value="Fer2_4"/>
    <property type="match status" value="1"/>
</dbReference>
<dbReference type="InterPro" id="IPR029039">
    <property type="entry name" value="Flavoprotein-like_sf"/>
</dbReference>
<dbReference type="GeneID" id="24921765"/>
<dbReference type="PANTHER" id="PTHR11615">
    <property type="entry name" value="NITRATE, FORMATE, IRON DEHYDROGENASE"/>
    <property type="match status" value="1"/>
</dbReference>
<feature type="domain" description="Flavodoxin-like" evidence="8">
    <location>
        <begin position="609"/>
        <end position="753"/>
    </location>
</feature>
<evidence type="ECO:0000259" key="8">
    <source>
        <dbReference type="PROSITE" id="PS50902"/>
    </source>
</evidence>
<dbReference type="PROSITE" id="PS51379">
    <property type="entry name" value="4FE4S_FER_2"/>
    <property type="match status" value="2"/>
</dbReference>
<dbReference type="InParanoid" id="D8MAN7"/>
<dbReference type="CDD" id="cd00207">
    <property type="entry name" value="fer2"/>
    <property type="match status" value="1"/>
</dbReference>
<evidence type="ECO:0000259" key="9">
    <source>
        <dbReference type="PROSITE" id="PS51085"/>
    </source>
</evidence>
<proteinExistence type="inferred from homology"/>
<evidence type="ECO:0000256" key="5">
    <source>
        <dbReference type="ARBA" id="ARBA00023004"/>
    </source>
</evidence>
<dbReference type="Gene3D" id="3.40.50.360">
    <property type="match status" value="1"/>
</dbReference>
<evidence type="ECO:0000313" key="12">
    <source>
        <dbReference type="Proteomes" id="UP000008312"/>
    </source>
</evidence>
<dbReference type="Pfam" id="PF02256">
    <property type="entry name" value="Fe_hyd_SSU"/>
    <property type="match status" value="1"/>
</dbReference>
<dbReference type="GO" id="GO:0051539">
    <property type="term" value="F:4 iron, 4 sulfur cluster binding"/>
    <property type="evidence" value="ECO:0007669"/>
    <property type="project" value="UniProtKB-KW"/>
</dbReference>
<dbReference type="OrthoDB" id="10249365at2759"/>
<dbReference type="Gene3D" id="3.10.20.740">
    <property type="match status" value="1"/>
</dbReference>
<keyword evidence="2" id="KW-0004">4Fe-4S</keyword>
<dbReference type="GO" id="GO:0008901">
    <property type="term" value="F:ferredoxin hydrogenase activity"/>
    <property type="evidence" value="ECO:0007669"/>
    <property type="project" value="InterPro"/>
</dbReference>
<dbReference type="SUPFAM" id="SSF52218">
    <property type="entry name" value="Flavoproteins"/>
    <property type="match status" value="1"/>
</dbReference>
<keyword evidence="4" id="KW-0677">Repeat</keyword>
<dbReference type="Gene3D" id="3.40.950.10">
    <property type="entry name" value="Fe-only Hydrogenase (Larger Subunit), Chain L, domain 3"/>
    <property type="match status" value="1"/>
</dbReference>
<dbReference type="PROSITE" id="PS00201">
    <property type="entry name" value="FLAVODOXIN"/>
    <property type="match status" value="1"/>
</dbReference>
<evidence type="ECO:0000259" key="10">
    <source>
        <dbReference type="PROSITE" id="PS51379"/>
    </source>
</evidence>
<protein>
    <submittedName>
        <fullName evidence="11">Iron-hydrogenase</fullName>
    </submittedName>
</protein>
<dbReference type="NCBIfam" id="TIGR02512">
    <property type="entry name" value="FeFe_hydrog_A"/>
    <property type="match status" value="1"/>
</dbReference>
<dbReference type="PROSITE" id="PS51085">
    <property type="entry name" value="2FE2S_FER_2"/>
    <property type="match status" value="1"/>
</dbReference>
<evidence type="ECO:0000313" key="11">
    <source>
        <dbReference type="EMBL" id="CBK25126.2"/>
    </source>
</evidence>
<dbReference type="PROSITE" id="PS00198">
    <property type="entry name" value="4FE4S_FER_1"/>
    <property type="match status" value="1"/>
</dbReference>
<evidence type="ECO:0000256" key="6">
    <source>
        <dbReference type="ARBA" id="ARBA00023014"/>
    </source>
</evidence>
<dbReference type="InterPro" id="IPR017896">
    <property type="entry name" value="4Fe4S_Fe-S-bd"/>
</dbReference>
<organism evidence="11">
    <name type="scientific">Blastocystis hominis</name>
    <dbReference type="NCBI Taxonomy" id="12968"/>
    <lineage>
        <taxon>Eukaryota</taxon>
        <taxon>Sar</taxon>
        <taxon>Stramenopiles</taxon>
        <taxon>Bigyra</taxon>
        <taxon>Opalozoa</taxon>
        <taxon>Opalinata</taxon>
        <taxon>Blastocystidae</taxon>
        <taxon>Blastocystis</taxon>
    </lineage>
</organism>
<dbReference type="SMART" id="SM00902">
    <property type="entry name" value="Fe_hyd_SSU"/>
    <property type="match status" value="1"/>
</dbReference>
<dbReference type="GO" id="GO:0010181">
    <property type="term" value="F:FMN binding"/>
    <property type="evidence" value="ECO:0007669"/>
    <property type="project" value="InterPro"/>
</dbReference>
<dbReference type="SUPFAM" id="SSF53920">
    <property type="entry name" value="Fe-only hydrogenase"/>
    <property type="match status" value="1"/>
</dbReference>
<reference evidence="11" key="1">
    <citation type="submission" date="2010-02" db="EMBL/GenBank/DDBJ databases">
        <title>Sequencing and annotation of the Blastocystis hominis genome.</title>
        <authorList>
            <person name="Wincker P."/>
        </authorList>
    </citation>
    <scope>NUCLEOTIDE SEQUENCE</scope>
    <source>
        <strain evidence="11">Singapore isolate B</strain>
    </source>
</reference>
<keyword evidence="6" id="KW-0411">Iron-sulfur</keyword>
<evidence type="ECO:0000256" key="2">
    <source>
        <dbReference type="ARBA" id="ARBA00022485"/>
    </source>
</evidence>
<dbReference type="GO" id="GO:0005506">
    <property type="term" value="F:iron ion binding"/>
    <property type="evidence" value="ECO:0007669"/>
    <property type="project" value="InterPro"/>
</dbReference>
<dbReference type="InterPro" id="IPR003149">
    <property type="entry name" value="Fe_hydrogenase_ssu"/>
</dbReference>
<dbReference type="InterPro" id="IPR036010">
    <property type="entry name" value="2Fe-2S_ferredoxin-like_sf"/>
</dbReference>
<dbReference type="Pfam" id="PF00258">
    <property type="entry name" value="Flavodoxin_1"/>
    <property type="match status" value="1"/>
</dbReference>
<accession>D8MAN7</accession>
<dbReference type="InterPro" id="IPR009016">
    <property type="entry name" value="Fe_hydrogenase"/>
</dbReference>
<evidence type="ECO:0000256" key="7">
    <source>
        <dbReference type="SAM" id="MobiDB-lite"/>
    </source>
</evidence>
<dbReference type="Gene3D" id="3.30.70.20">
    <property type="match status" value="1"/>
</dbReference>
<comment type="similarity">
    <text evidence="1">Belongs to the NARF family.</text>
</comment>
<evidence type="ECO:0000256" key="1">
    <source>
        <dbReference type="ARBA" id="ARBA00006596"/>
    </source>
</evidence>
<dbReference type="InterPro" id="IPR008254">
    <property type="entry name" value="Flavodoxin/NO_synth"/>
</dbReference>
<dbReference type="FunFam" id="3.30.70.20:FF:000035">
    <property type="entry name" value="Iron hydrogenase 1"/>
    <property type="match status" value="1"/>
</dbReference>
<dbReference type="SUPFAM" id="SSF54292">
    <property type="entry name" value="2Fe-2S ferredoxin-like"/>
    <property type="match status" value="1"/>
</dbReference>
<dbReference type="OMA" id="RCETACN"/>
<keyword evidence="5" id="KW-0408">Iron</keyword>
<evidence type="ECO:0000256" key="4">
    <source>
        <dbReference type="ARBA" id="ARBA00022737"/>
    </source>
</evidence>
<feature type="domain" description="4Fe-4S ferredoxin-type" evidence="10">
    <location>
        <begin position="148"/>
        <end position="178"/>
    </location>
</feature>
<keyword evidence="3" id="KW-0479">Metal-binding</keyword>
<dbReference type="Gene3D" id="4.10.260.20">
    <property type="entry name" value="Iron hydrogenase, small subunit"/>
    <property type="match status" value="1"/>
</dbReference>
<evidence type="ECO:0000256" key="3">
    <source>
        <dbReference type="ARBA" id="ARBA00022723"/>
    </source>
</evidence>
<feature type="domain" description="2Fe-2S ferredoxin-type" evidence="9">
    <location>
        <begin position="30"/>
        <end position="109"/>
    </location>
</feature>
<dbReference type="GO" id="GO:0009055">
    <property type="term" value="F:electron transfer activity"/>
    <property type="evidence" value="ECO:0007669"/>
    <property type="project" value="InterPro"/>
</dbReference>
<dbReference type="Proteomes" id="UP000008312">
    <property type="component" value="Unassembled WGS sequence"/>
</dbReference>
<feature type="region of interest" description="Disordered" evidence="7">
    <location>
        <begin position="583"/>
        <end position="602"/>
    </location>
</feature>
<dbReference type="InterPro" id="IPR001094">
    <property type="entry name" value="Flavdoxin-like"/>
</dbReference>
<dbReference type="InterPro" id="IPR001041">
    <property type="entry name" value="2Fe-2S_ferredoxin-type"/>
</dbReference>
<dbReference type="PROSITE" id="PS50902">
    <property type="entry name" value="FLAVODOXIN_LIKE"/>
    <property type="match status" value="1"/>
</dbReference>
<gene>
    <name evidence="11" type="ORF">GSBLH_T00004759001</name>
</gene>
<feature type="domain" description="4Fe-4S ferredoxin-type" evidence="10">
    <location>
        <begin position="191"/>
        <end position="220"/>
    </location>
</feature>
<keyword evidence="12" id="KW-1185">Reference proteome</keyword>
<dbReference type="PRINTS" id="PR00369">
    <property type="entry name" value="FLAVODOXIN"/>
</dbReference>
<dbReference type="InterPro" id="IPR017900">
    <property type="entry name" value="4Fe4S_Fe_S_CS"/>
</dbReference>
<dbReference type="InterPro" id="IPR050340">
    <property type="entry name" value="Cytosolic_Fe-S_CAF"/>
</dbReference>
<dbReference type="InterPro" id="IPR004108">
    <property type="entry name" value="Fe_hydrogenase_lsu_C"/>
</dbReference>